<organism evidence="2 3">
    <name type="scientific">Rangifer tarandus platyrhynchus</name>
    <name type="common">Svalbard reindeer</name>
    <dbReference type="NCBI Taxonomy" id="3082113"/>
    <lineage>
        <taxon>Eukaryota</taxon>
        <taxon>Metazoa</taxon>
        <taxon>Chordata</taxon>
        <taxon>Craniata</taxon>
        <taxon>Vertebrata</taxon>
        <taxon>Euteleostomi</taxon>
        <taxon>Mammalia</taxon>
        <taxon>Eutheria</taxon>
        <taxon>Laurasiatheria</taxon>
        <taxon>Artiodactyla</taxon>
        <taxon>Ruminantia</taxon>
        <taxon>Pecora</taxon>
        <taxon>Cervidae</taxon>
        <taxon>Odocoileinae</taxon>
        <taxon>Rangifer</taxon>
    </lineage>
</organism>
<evidence type="ECO:0000313" key="3">
    <source>
        <dbReference type="Proteomes" id="UP001176941"/>
    </source>
</evidence>
<feature type="region of interest" description="Disordered" evidence="1">
    <location>
        <begin position="1"/>
        <end position="28"/>
    </location>
</feature>
<feature type="region of interest" description="Disordered" evidence="1">
    <location>
        <begin position="138"/>
        <end position="207"/>
    </location>
</feature>
<feature type="compositionally biased region" description="Low complexity" evidence="1">
    <location>
        <begin position="162"/>
        <end position="177"/>
    </location>
</feature>
<reference evidence="2" key="1">
    <citation type="submission" date="2023-04" db="EMBL/GenBank/DDBJ databases">
        <authorList>
            <consortium name="ELIXIR-Norway"/>
        </authorList>
    </citation>
    <scope>NUCLEOTIDE SEQUENCE [LARGE SCALE GENOMIC DNA]</scope>
</reference>
<protein>
    <submittedName>
        <fullName evidence="2">Uncharacterized protein</fullName>
    </submittedName>
</protein>
<gene>
    <name evidence="2" type="ORF">MRATA1EN1_LOCUS1625</name>
</gene>
<proteinExistence type="predicted"/>
<evidence type="ECO:0000313" key="2">
    <source>
        <dbReference type="EMBL" id="CAI9152663.1"/>
    </source>
</evidence>
<name>A0ABN8XTD2_RANTA</name>
<accession>A0ABN8XTD2</accession>
<evidence type="ECO:0000256" key="1">
    <source>
        <dbReference type="SAM" id="MobiDB-lite"/>
    </source>
</evidence>
<dbReference type="EMBL" id="OX459937">
    <property type="protein sequence ID" value="CAI9152663.1"/>
    <property type="molecule type" value="Genomic_DNA"/>
</dbReference>
<dbReference type="Proteomes" id="UP001176941">
    <property type="component" value="Chromosome 1"/>
</dbReference>
<sequence length="207" mass="20955">MAGKALNYRSTLACGRQGQGEEGPRRGRRVSLALSSDFPSHPASPRPGGGQGSAAALAHVVLSWDVALVWVGVGKGGGSWRLRKSAFGPRGRPGAQPRAAAERGPDGVLGVGSGLMHHPKGLARPWLAGTLTPSGGFLGLRPGPGFQTPELQVLGGGGGGHSRAQQDPAQAASSPSRVPQGPGGETASGTSRPLKRMAFGGHCPRMT</sequence>
<feature type="region of interest" description="Disordered" evidence="1">
    <location>
        <begin position="81"/>
        <end position="113"/>
    </location>
</feature>
<feature type="compositionally biased region" description="Low complexity" evidence="1">
    <location>
        <begin position="88"/>
        <end position="99"/>
    </location>
</feature>
<keyword evidence="3" id="KW-1185">Reference proteome</keyword>